<reference evidence="1 2" key="1">
    <citation type="submission" date="2022-12" db="EMBL/GenBank/DDBJ databases">
        <title>Chromosome-level genome assembly of true bugs.</title>
        <authorList>
            <person name="Ma L."/>
            <person name="Li H."/>
        </authorList>
    </citation>
    <scope>NUCLEOTIDE SEQUENCE [LARGE SCALE GENOMIC DNA]</scope>
    <source>
        <strain evidence="1">Lab_2022b</strain>
    </source>
</reference>
<organism evidence="1 2">
    <name type="scientific">Rhynocoris fuscipes</name>
    <dbReference type="NCBI Taxonomy" id="488301"/>
    <lineage>
        <taxon>Eukaryota</taxon>
        <taxon>Metazoa</taxon>
        <taxon>Ecdysozoa</taxon>
        <taxon>Arthropoda</taxon>
        <taxon>Hexapoda</taxon>
        <taxon>Insecta</taxon>
        <taxon>Pterygota</taxon>
        <taxon>Neoptera</taxon>
        <taxon>Paraneoptera</taxon>
        <taxon>Hemiptera</taxon>
        <taxon>Heteroptera</taxon>
        <taxon>Panheteroptera</taxon>
        <taxon>Cimicomorpha</taxon>
        <taxon>Reduviidae</taxon>
        <taxon>Harpactorinae</taxon>
        <taxon>Harpactorini</taxon>
        <taxon>Rhynocoris</taxon>
    </lineage>
</organism>
<keyword evidence="2" id="KW-1185">Reference proteome</keyword>
<protein>
    <submittedName>
        <fullName evidence="1">Uncharacterized protein</fullName>
    </submittedName>
</protein>
<gene>
    <name evidence="1" type="ORF">O3M35_004955</name>
</gene>
<comment type="caution">
    <text evidence="1">The sequence shown here is derived from an EMBL/GenBank/DDBJ whole genome shotgun (WGS) entry which is preliminary data.</text>
</comment>
<dbReference type="EMBL" id="JAPXFL010000002">
    <property type="protein sequence ID" value="KAK9510100.1"/>
    <property type="molecule type" value="Genomic_DNA"/>
</dbReference>
<sequence>MTNNMPRMMPAKTLITINAKIVSINKKAAKNILSINPSRKAKASHKHTPIRIHIEATVPTAITAKCNIAVLKDAYLRHKQNL</sequence>
<proteinExistence type="predicted"/>
<evidence type="ECO:0000313" key="2">
    <source>
        <dbReference type="Proteomes" id="UP001461498"/>
    </source>
</evidence>
<dbReference type="Proteomes" id="UP001461498">
    <property type="component" value="Unassembled WGS sequence"/>
</dbReference>
<name>A0AAW1DK67_9HEMI</name>
<evidence type="ECO:0000313" key="1">
    <source>
        <dbReference type="EMBL" id="KAK9510100.1"/>
    </source>
</evidence>
<accession>A0AAW1DK67</accession>
<dbReference type="AlphaFoldDB" id="A0AAW1DK67"/>